<feature type="region of interest" description="Disordered" evidence="1">
    <location>
        <begin position="77"/>
        <end position="99"/>
    </location>
</feature>
<name>A0A699YYE7_HAELA</name>
<dbReference type="EMBL" id="BLLF01000505">
    <property type="protein sequence ID" value="GFH12458.1"/>
    <property type="molecule type" value="Genomic_DNA"/>
</dbReference>
<protein>
    <submittedName>
        <fullName evidence="2">Uncharacterized protein</fullName>
    </submittedName>
</protein>
<sequence>MDPGGGGLFSRVRGSNRGSQRRCYQSGMDMGSIVQHADLGAFVWAAELAKVEATAPMKLKQLQTYRRGLVAAWTLLSEPNDSPSSPVPETSSLADPVLMPCTSPSPQPLHPGCLLLPLAH</sequence>
<feature type="compositionally biased region" description="Polar residues" evidence="1">
    <location>
        <begin position="77"/>
        <end position="93"/>
    </location>
</feature>
<proteinExistence type="predicted"/>
<evidence type="ECO:0000256" key="1">
    <source>
        <dbReference type="SAM" id="MobiDB-lite"/>
    </source>
</evidence>
<keyword evidence="3" id="KW-1185">Reference proteome</keyword>
<dbReference type="AlphaFoldDB" id="A0A699YYE7"/>
<accession>A0A699YYE7</accession>
<dbReference type="Proteomes" id="UP000485058">
    <property type="component" value="Unassembled WGS sequence"/>
</dbReference>
<organism evidence="2 3">
    <name type="scientific">Haematococcus lacustris</name>
    <name type="common">Green alga</name>
    <name type="synonym">Haematococcus pluvialis</name>
    <dbReference type="NCBI Taxonomy" id="44745"/>
    <lineage>
        <taxon>Eukaryota</taxon>
        <taxon>Viridiplantae</taxon>
        <taxon>Chlorophyta</taxon>
        <taxon>core chlorophytes</taxon>
        <taxon>Chlorophyceae</taxon>
        <taxon>CS clade</taxon>
        <taxon>Chlamydomonadales</taxon>
        <taxon>Haematococcaceae</taxon>
        <taxon>Haematococcus</taxon>
    </lineage>
</organism>
<reference evidence="2 3" key="1">
    <citation type="submission" date="2020-02" db="EMBL/GenBank/DDBJ databases">
        <title>Draft genome sequence of Haematococcus lacustris strain NIES-144.</title>
        <authorList>
            <person name="Morimoto D."/>
            <person name="Nakagawa S."/>
            <person name="Yoshida T."/>
            <person name="Sawayama S."/>
        </authorList>
    </citation>
    <scope>NUCLEOTIDE SEQUENCE [LARGE SCALE GENOMIC DNA]</scope>
    <source>
        <strain evidence="2 3">NIES-144</strain>
    </source>
</reference>
<gene>
    <name evidence="2" type="ORF">HaLaN_08153</name>
</gene>
<feature type="region of interest" description="Disordered" evidence="1">
    <location>
        <begin position="1"/>
        <end position="23"/>
    </location>
</feature>
<comment type="caution">
    <text evidence="2">The sequence shown here is derived from an EMBL/GenBank/DDBJ whole genome shotgun (WGS) entry which is preliminary data.</text>
</comment>
<evidence type="ECO:0000313" key="3">
    <source>
        <dbReference type="Proteomes" id="UP000485058"/>
    </source>
</evidence>
<evidence type="ECO:0000313" key="2">
    <source>
        <dbReference type="EMBL" id="GFH12458.1"/>
    </source>
</evidence>